<reference evidence="2 3" key="1">
    <citation type="journal article" date="2016" name="Nat. Commun.">
        <title>Thousands of microbial genomes shed light on interconnected biogeochemical processes in an aquifer system.</title>
        <authorList>
            <person name="Anantharaman K."/>
            <person name="Brown C.T."/>
            <person name="Hug L.A."/>
            <person name="Sharon I."/>
            <person name="Castelle C.J."/>
            <person name="Probst A.J."/>
            <person name="Thomas B.C."/>
            <person name="Singh A."/>
            <person name="Wilkins M.J."/>
            <person name="Karaoz U."/>
            <person name="Brodie E.L."/>
            <person name="Williams K.H."/>
            <person name="Hubbard S.S."/>
            <person name="Banfield J.F."/>
        </authorList>
    </citation>
    <scope>NUCLEOTIDE SEQUENCE [LARGE SCALE GENOMIC DNA]</scope>
</reference>
<dbReference type="AlphaFoldDB" id="A0A1F5VSL7"/>
<feature type="domain" description="CN hydrolase" evidence="1">
    <location>
        <begin position="43"/>
        <end position="241"/>
    </location>
</feature>
<dbReference type="STRING" id="1817863.A2Y62_15900"/>
<sequence length="253" mass="28748">MEIIDITVHTLSRPANIAICQKKLGSFLNDEEKEAMHNFNPHFLCLPELFFVNDNMKNYTDASQFHNEGKEYLRVLSLQLMTVVIGGTLILKENNNFKSISYVFEKGEEIGHYAKINLTENEKRNGFVKGIGHFHFKRNNLTCSILICNDIFSEQGFHWARENKIDIIFMPTGSPYKPAETVAEKFQRDNNLYTAMAEISNGVIVKVCGIGTVFEQRLQGRSLLASPKGILYRVAPEQEMEEHIIGLSVNSGQ</sequence>
<dbReference type="InterPro" id="IPR003010">
    <property type="entry name" value="C-N_Hydrolase"/>
</dbReference>
<protein>
    <recommendedName>
        <fullName evidence="1">CN hydrolase domain-containing protein</fullName>
    </recommendedName>
</protein>
<comment type="caution">
    <text evidence="2">The sequence shown here is derived from an EMBL/GenBank/DDBJ whole genome shotgun (WGS) entry which is preliminary data.</text>
</comment>
<evidence type="ECO:0000313" key="3">
    <source>
        <dbReference type="Proteomes" id="UP000178943"/>
    </source>
</evidence>
<dbReference type="Gene3D" id="3.60.110.10">
    <property type="entry name" value="Carbon-nitrogen hydrolase"/>
    <property type="match status" value="1"/>
</dbReference>
<dbReference type="Pfam" id="PF00795">
    <property type="entry name" value="CN_hydrolase"/>
    <property type="match status" value="1"/>
</dbReference>
<gene>
    <name evidence="2" type="ORF">A2Y62_15900</name>
</gene>
<proteinExistence type="predicted"/>
<accession>A0A1F5VSL7</accession>
<organism evidence="2 3">
    <name type="scientific">Candidatus Fischerbacteria bacterium RBG_13_37_8</name>
    <dbReference type="NCBI Taxonomy" id="1817863"/>
    <lineage>
        <taxon>Bacteria</taxon>
        <taxon>Candidatus Fischeribacteriota</taxon>
    </lineage>
</organism>
<dbReference type="SUPFAM" id="SSF56317">
    <property type="entry name" value="Carbon-nitrogen hydrolase"/>
    <property type="match status" value="1"/>
</dbReference>
<dbReference type="EMBL" id="MFGW01000092">
    <property type="protein sequence ID" value="OGF66424.1"/>
    <property type="molecule type" value="Genomic_DNA"/>
</dbReference>
<evidence type="ECO:0000259" key="1">
    <source>
        <dbReference type="Pfam" id="PF00795"/>
    </source>
</evidence>
<evidence type="ECO:0000313" key="2">
    <source>
        <dbReference type="EMBL" id="OGF66424.1"/>
    </source>
</evidence>
<dbReference type="Proteomes" id="UP000178943">
    <property type="component" value="Unassembled WGS sequence"/>
</dbReference>
<dbReference type="InterPro" id="IPR036526">
    <property type="entry name" value="C-N_Hydrolase_sf"/>
</dbReference>
<name>A0A1F5VSL7_9BACT</name>